<dbReference type="Gene3D" id="3.40.50.2020">
    <property type="match status" value="2"/>
</dbReference>
<dbReference type="Pfam" id="PF00156">
    <property type="entry name" value="Pribosyltran"/>
    <property type="match status" value="1"/>
</dbReference>
<accession>A0ABM9N920</accession>
<dbReference type="PANTHER" id="PTHR10210:SF32">
    <property type="entry name" value="RIBOSE-PHOSPHATE PYROPHOSPHOKINASE 2"/>
    <property type="match status" value="1"/>
</dbReference>
<dbReference type="InterPro" id="IPR029099">
    <property type="entry name" value="Pribosyltran_N"/>
</dbReference>
<comment type="similarity">
    <text evidence="8">Belongs to the ribose-phosphate pyrophosphokinase family.</text>
</comment>
<evidence type="ECO:0000256" key="2">
    <source>
        <dbReference type="ARBA" id="ARBA00022679"/>
    </source>
</evidence>
<keyword evidence="5" id="KW-0418">Kinase</keyword>
<evidence type="ECO:0000256" key="4">
    <source>
        <dbReference type="ARBA" id="ARBA00022741"/>
    </source>
</evidence>
<dbReference type="GO" id="GO:0004749">
    <property type="term" value="F:ribose phosphate diphosphokinase activity"/>
    <property type="evidence" value="ECO:0007669"/>
    <property type="project" value="UniProtKB-EC"/>
</dbReference>
<evidence type="ECO:0000256" key="8">
    <source>
        <dbReference type="RuleBase" id="RU004324"/>
    </source>
</evidence>
<dbReference type="InterPro" id="IPR000836">
    <property type="entry name" value="PRTase_dom"/>
</dbReference>
<gene>
    <name evidence="11" type="primary">prs</name>
    <name evidence="11" type="ORF">CAXC1_50017</name>
</gene>
<feature type="domain" description="Ribose-phosphate pyrophosphokinase N-terminal" evidence="10">
    <location>
        <begin position="16"/>
        <end position="131"/>
    </location>
</feature>
<dbReference type="Proteomes" id="UP001314181">
    <property type="component" value="Unassembled WGS sequence"/>
</dbReference>
<sequence>MPIIIPSNSPWYKYIAENQTHKQDTSFITVIVSNFSDGESAVKLNLFDFGIASDVMRIPFNKPCCILSSLYPNPNDRLIELGMIIDSLRRCGAGHIAVVAPYFCYTRQDRVTENASCLSSGLVLDFLYNAGVSELFTFDIHSESVLGYSKCPFYNVPTNKFFLQHIKELPIFKFAKEKIVFVAPDVGSIKRCRQMSKSVGCPMAIVDKKRHIRTGKVSAEYLIGDVDGMHCIIIDDIIGSGSTLLANVSFLKKMSAKSITAYITHPVLSGNAVSRIDESDIDKVYVTNSIELRKNSEKVVALDLWPQIEDILNSEF</sequence>
<evidence type="ECO:0000256" key="6">
    <source>
        <dbReference type="ARBA" id="ARBA00022840"/>
    </source>
</evidence>
<evidence type="ECO:0000259" key="10">
    <source>
        <dbReference type="Pfam" id="PF13793"/>
    </source>
</evidence>
<keyword evidence="3 8" id="KW-0545">Nucleotide biosynthesis</keyword>
<evidence type="ECO:0000256" key="1">
    <source>
        <dbReference type="ARBA" id="ARBA00013247"/>
    </source>
</evidence>
<protein>
    <recommendedName>
        <fullName evidence="1">ribose-phosphate diphosphokinase</fullName>
        <ecNumber evidence="1">2.7.6.1</ecNumber>
    </recommendedName>
</protein>
<dbReference type="RefSeq" id="WP_338364680.1">
    <property type="nucleotide sequence ID" value="NZ_CAWVOK010000031.1"/>
</dbReference>
<keyword evidence="6" id="KW-0067">ATP-binding</keyword>
<comment type="caution">
    <text evidence="11">The sequence shown here is derived from an EMBL/GenBank/DDBJ whole genome shotgun (WGS) entry which is preliminary data.</text>
</comment>
<name>A0ABM9N920_9RICK</name>
<feature type="domain" description="Phosphoribosyltransferase" evidence="9">
    <location>
        <begin position="163"/>
        <end position="282"/>
    </location>
</feature>
<keyword evidence="4" id="KW-0547">Nucleotide-binding</keyword>
<dbReference type="SUPFAM" id="SSF53271">
    <property type="entry name" value="PRTase-like"/>
    <property type="match status" value="2"/>
</dbReference>
<dbReference type="SMART" id="SM01400">
    <property type="entry name" value="Pribosyltran_N"/>
    <property type="match status" value="1"/>
</dbReference>
<evidence type="ECO:0000313" key="12">
    <source>
        <dbReference type="Proteomes" id="UP001314181"/>
    </source>
</evidence>
<dbReference type="Pfam" id="PF13793">
    <property type="entry name" value="Pribosyltran_N"/>
    <property type="match status" value="1"/>
</dbReference>
<dbReference type="InterPro" id="IPR005946">
    <property type="entry name" value="Rib-P_diPkinase"/>
</dbReference>
<organism evidence="11 12">
    <name type="scientific">Candidatus Xenohaliotis californiensis</name>
    <dbReference type="NCBI Taxonomy" id="84677"/>
    <lineage>
        <taxon>Bacteria</taxon>
        <taxon>Pseudomonadati</taxon>
        <taxon>Pseudomonadota</taxon>
        <taxon>Alphaproteobacteria</taxon>
        <taxon>Rickettsiales</taxon>
        <taxon>Anaplasmataceae</taxon>
        <taxon>Candidatus Xenohaliotis</taxon>
    </lineage>
</organism>
<evidence type="ECO:0000259" key="9">
    <source>
        <dbReference type="Pfam" id="PF00156"/>
    </source>
</evidence>
<evidence type="ECO:0000256" key="7">
    <source>
        <dbReference type="ARBA" id="ARBA00049535"/>
    </source>
</evidence>
<dbReference type="EMBL" id="CAWVOK010000031">
    <property type="protein sequence ID" value="CAK8163458.1"/>
    <property type="molecule type" value="Genomic_DNA"/>
</dbReference>
<evidence type="ECO:0000256" key="5">
    <source>
        <dbReference type="ARBA" id="ARBA00022777"/>
    </source>
</evidence>
<reference evidence="11 12" key="1">
    <citation type="submission" date="2024-01" db="EMBL/GenBank/DDBJ databases">
        <authorList>
            <person name="Kunselman E."/>
        </authorList>
    </citation>
    <scope>NUCLEOTIDE SEQUENCE [LARGE SCALE GENOMIC DNA]</scope>
    <source>
        <strain evidence="11">2 abalone samples</strain>
    </source>
</reference>
<dbReference type="InterPro" id="IPR029057">
    <property type="entry name" value="PRTase-like"/>
</dbReference>
<evidence type="ECO:0000256" key="3">
    <source>
        <dbReference type="ARBA" id="ARBA00022727"/>
    </source>
</evidence>
<proteinExistence type="inferred from homology"/>
<dbReference type="EC" id="2.7.6.1" evidence="1"/>
<keyword evidence="2 11" id="KW-0808">Transferase</keyword>
<dbReference type="CDD" id="cd06223">
    <property type="entry name" value="PRTases_typeI"/>
    <property type="match status" value="1"/>
</dbReference>
<keyword evidence="12" id="KW-1185">Reference proteome</keyword>
<evidence type="ECO:0000313" key="11">
    <source>
        <dbReference type="EMBL" id="CAK8163458.1"/>
    </source>
</evidence>
<dbReference type="NCBIfam" id="TIGR01251">
    <property type="entry name" value="ribP_PPkin"/>
    <property type="match status" value="1"/>
</dbReference>
<comment type="catalytic activity">
    <reaction evidence="7">
        <text>D-ribose 5-phosphate + ATP = 5-phospho-alpha-D-ribose 1-diphosphate + AMP + H(+)</text>
        <dbReference type="Rhea" id="RHEA:15609"/>
        <dbReference type="ChEBI" id="CHEBI:15378"/>
        <dbReference type="ChEBI" id="CHEBI:30616"/>
        <dbReference type="ChEBI" id="CHEBI:58017"/>
        <dbReference type="ChEBI" id="CHEBI:78346"/>
        <dbReference type="ChEBI" id="CHEBI:456215"/>
        <dbReference type="EC" id="2.7.6.1"/>
    </reaction>
</comment>
<dbReference type="PANTHER" id="PTHR10210">
    <property type="entry name" value="RIBOSE-PHOSPHATE DIPHOSPHOKINASE FAMILY MEMBER"/>
    <property type="match status" value="1"/>
</dbReference>